<dbReference type="EMBL" id="ASSY01000008">
    <property type="protein sequence ID" value="EOS51216.1"/>
    <property type="molecule type" value="Genomic_DNA"/>
</dbReference>
<dbReference type="Proteomes" id="UP000014204">
    <property type="component" value="Unassembled WGS sequence"/>
</dbReference>
<gene>
    <name evidence="1" type="ORF">C811_01636</name>
</gene>
<dbReference type="STRING" id="1235794.C811_01636"/>
<proteinExistence type="predicted"/>
<accession>R9KYD5</accession>
<keyword evidence="2" id="KW-1185">Reference proteome</keyword>
<evidence type="ECO:0000313" key="2">
    <source>
        <dbReference type="Proteomes" id="UP000014204"/>
    </source>
</evidence>
<dbReference type="AlphaFoldDB" id="R9KYD5"/>
<dbReference type="HOGENOM" id="CLU_1783836_0_0_11"/>
<comment type="caution">
    <text evidence="1">The sequence shown here is derived from an EMBL/GenBank/DDBJ whole genome shotgun (WGS) entry which is preliminary data.</text>
</comment>
<sequence length="145" mass="16555">MAALPTITGRETIAPPIATKVHVTPLPEPQGLMALLKRRKRRPIPIDTLVSNFWYGIMARYRTYPWDKFMDMAALGNLDTLETKTVYLDLECVPSLEALETLCKLVYPQGFEVVPVRVQNSMGDLEIMSNNEQEKSYEKELKPEK</sequence>
<protein>
    <submittedName>
        <fullName evidence="1">Uncharacterized protein</fullName>
    </submittedName>
</protein>
<name>R9KYD5_9ACTN</name>
<evidence type="ECO:0000313" key="1">
    <source>
        <dbReference type="EMBL" id="EOS51216.1"/>
    </source>
</evidence>
<reference evidence="1 2" key="1">
    <citation type="submission" date="2013-04" db="EMBL/GenBank/DDBJ databases">
        <title>The Genome Sequence of Enterorhabdus caecimuris B7.</title>
        <authorList>
            <consortium name="The Broad Institute Genomics Platform"/>
            <consortium name="The Broad Institute Genome Sequencing Center for Infectious Disease"/>
            <person name="Earl A."/>
            <person name="Xavier R."/>
            <person name="Elson C."/>
            <person name="Duck W."/>
            <person name="Walker B."/>
            <person name="Young S."/>
            <person name="Zeng Q."/>
            <person name="Gargeya S."/>
            <person name="Fitzgerald M."/>
            <person name="Haas B."/>
            <person name="Abouelleil A."/>
            <person name="Allen A.W."/>
            <person name="Alvarado L."/>
            <person name="Arachchi H.M."/>
            <person name="Berlin A.M."/>
            <person name="Chapman S.B."/>
            <person name="Gainer-Dewar J."/>
            <person name="Goldberg J."/>
            <person name="Griggs A."/>
            <person name="Gujja S."/>
            <person name="Hansen M."/>
            <person name="Howarth C."/>
            <person name="Imamovic A."/>
            <person name="Ireland A."/>
            <person name="Larimer J."/>
            <person name="McCowan C."/>
            <person name="Murphy C."/>
            <person name="Pearson M."/>
            <person name="Poon T.W."/>
            <person name="Priest M."/>
            <person name="Roberts A."/>
            <person name="Saif S."/>
            <person name="Shea T."/>
            <person name="Sisk P."/>
            <person name="Sykes S."/>
            <person name="Wortman J."/>
            <person name="Nusbaum C."/>
            <person name="Birren B."/>
        </authorList>
    </citation>
    <scope>NUCLEOTIDE SEQUENCE [LARGE SCALE GENOMIC DNA]</scope>
    <source>
        <strain evidence="1 2">B7</strain>
    </source>
</reference>
<organism evidence="1 2">
    <name type="scientific">Adlercreutzia caecimuris B7</name>
    <dbReference type="NCBI Taxonomy" id="1235794"/>
    <lineage>
        <taxon>Bacteria</taxon>
        <taxon>Bacillati</taxon>
        <taxon>Actinomycetota</taxon>
        <taxon>Coriobacteriia</taxon>
        <taxon>Eggerthellales</taxon>
        <taxon>Eggerthellaceae</taxon>
        <taxon>Adlercreutzia</taxon>
    </lineage>
</organism>